<dbReference type="GO" id="GO:0000974">
    <property type="term" value="C:Prp19 complex"/>
    <property type="evidence" value="ECO:0007669"/>
    <property type="project" value="TreeGrafter"/>
</dbReference>
<gene>
    <name evidence="9" type="ORF">PVAP13_4KG382202</name>
</gene>
<evidence type="ECO:0000313" key="9">
    <source>
        <dbReference type="EMBL" id="KAG2614163.1"/>
    </source>
</evidence>
<comment type="subunit">
    <text evidence="7">May be part of a spliceosome complex.</text>
</comment>
<keyword evidence="4 7" id="KW-0747">Spliceosome</keyword>
<sequence>MGMEGAVAGPSVDGKSRPECINSSNPYHECSDYCLRKIAEARQRLDDELPDSRPPEQRTVHPDCINAPNPYHECSEYCFKRIADAKSGLERGEQEPPATGAGTSDAAEQQPDDNDAEKQEDAGADDGYPQMTEKQKKLFDLRLKMNEARKANQQVMVAEKKRMEPRGESRGVSKQKWLEDRKKKIGKLLDSNGLDMSKVPEENINKMVKELKEREEKRKSFSRRRKFNEDKDIDSINDRNEHFNKKIERAFGKYTLEIKNNLERGTALPD</sequence>
<dbReference type="Proteomes" id="UP000823388">
    <property type="component" value="Chromosome 4K"/>
</dbReference>
<evidence type="ECO:0000256" key="6">
    <source>
        <dbReference type="ARBA" id="ARBA00023242"/>
    </source>
</evidence>
<feature type="region of interest" description="Disordered" evidence="8">
    <location>
        <begin position="45"/>
        <end position="69"/>
    </location>
</feature>
<comment type="function">
    <text evidence="7">Involved in pre-mRNA splicing.</text>
</comment>
<feature type="compositionally biased region" description="Basic and acidic residues" evidence="8">
    <location>
        <begin position="45"/>
        <end position="61"/>
    </location>
</feature>
<dbReference type="PANTHER" id="PTHR13264">
    <property type="entry name" value="GCIP-INTERACTING PROTEIN P29"/>
    <property type="match status" value="1"/>
</dbReference>
<comment type="subcellular location">
    <subcellularLocation>
        <location evidence="1 7">Nucleus</location>
    </subcellularLocation>
</comment>
<dbReference type="GO" id="GO:0071014">
    <property type="term" value="C:post-mRNA release spliceosomal complex"/>
    <property type="evidence" value="ECO:0007669"/>
    <property type="project" value="TreeGrafter"/>
</dbReference>
<dbReference type="InterPro" id="IPR013260">
    <property type="entry name" value="mRNA_splic_SYF2"/>
</dbReference>
<comment type="caution">
    <text evidence="9">The sequence shown here is derived from an EMBL/GenBank/DDBJ whole genome shotgun (WGS) entry which is preliminary data.</text>
</comment>
<feature type="region of interest" description="Disordered" evidence="8">
    <location>
        <begin position="1"/>
        <end position="28"/>
    </location>
</feature>
<evidence type="ECO:0000256" key="7">
    <source>
        <dbReference type="RuleBase" id="RU367148"/>
    </source>
</evidence>
<keyword evidence="5 7" id="KW-0508">mRNA splicing</keyword>
<reference evidence="9" key="1">
    <citation type="submission" date="2020-05" db="EMBL/GenBank/DDBJ databases">
        <title>WGS assembly of Panicum virgatum.</title>
        <authorList>
            <person name="Lovell J.T."/>
            <person name="Jenkins J."/>
            <person name="Shu S."/>
            <person name="Juenger T.E."/>
            <person name="Schmutz J."/>
        </authorList>
    </citation>
    <scope>NUCLEOTIDE SEQUENCE</scope>
    <source>
        <strain evidence="9">AP13</strain>
    </source>
</reference>
<dbReference type="PANTHER" id="PTHR13264:SF5">
    <property type="entry name" value="PRE-MRNA-SPLICING FACTOR SYF2"/>
    <property type="match status" value="1"/>
</dbReference>
<dbReference type="Pfam" id="PF08231">
    <property type="entry name" value="SYF2"/>
    <property type="match status" value="1"/>
</dbReference>
<protein>
    <recommendedName>
        <fullName evidence="7">Pre-mRNA-splicing factor SYF2</fullName>
    </recommendedName>
</protein>
<name>A0A8T0TZ23_PANVG</name>
<proteinExistence type="inferred from homology"/>
<evidence type="ECO:0000256" key="4">
    <source>
        <dbReference type="ARBA" id="ARBA00022728"/>
    </source>
</evidence>
<keyword evidence="6 7" id="KW-0539">Nucleus</keyword>
<dbReference type="GO" id="GO:0000398">
    <property type="term" value="P:mRNA splicing, via spliceosome"/>
    <property type="evidence" value="ECO:0007669"/>
    <property type="project" value="UniProtKB-UniRule"/>
</dbReference>
<evidence type="ECO:0000256" key="5">
    <source>
        <dbReference type="ARBA" id="ARBA00023187"/>
    </source>
</evidence>
<accession>A0A8T0TZ23</accession>
<evidence type="ECO:0000256" key="8">
    <source>
        <dbReference type="SAM" id="MobiDB-lite"/>
    </source>
</evidence>
<dbReference type="GO" id="GO:0071013">
    <property type="term" value="C:catalytic step 2 spliceosome"/>
    <property type="evidence" value="ECO:0007669"/>
    <property type="project" value="TreeGrafter"/>
</dbReference>
<evidence type="ECO:0000256" key="1">
    <source>
        <dbReference type="ARBA" id="ARBA00004123"/>
    </source>
</evidence>
<evidence type="ECO:0000256" key="3">
    <source>
        <dbReference type="ARBA" id="ARBA00022664"/>
    </source>
</evidence>
<evidence type="ECO:0000313" key="10">
    <source>
        <dbReference type="Proteomes" id="UP000823388"/>
    </source>
</evidence>
<feature type="compositionally biased region" description="Basic and acidic residues" evidence="8">
    <location>
        <begin position="158"/>
        <end position="177"/>
    </location>
</feature>
<dbReference type="AlphaFoldDB" id="A0A8T0TZ23"/>
<feature type="region of interest" description="Disordered" evidence="8">
    <location>
        <begin position="154"/>
        <end position="177"/>
    </location>
</feature>
<comment type="similarity">
    <text evidence="2 7">Belongs to the SYF2 family.</text>
</comment>
<organism evidence="9 10">
    <name type="scientific">Panicum virgatum</name>
    <name type="common">Blackwell switchgrass</name>
    <dbReference type="NCBI Taxonomy" id="38727"/>
    <lineage>
        <taxon>Eukaryota</taxon>
        <taxon>Viridiplantae</taxon>
        <taxon>Streptophyta</taxon>
        <taxon>Embryophyta</taxon>
        <taxon>Tracheophyta</taxon>
        <taxon>Spermatophyta</taxon>
        <taxon>Magnoliopsida</taxon>
        <taxon>Liliopsida</taxon>
        <taxon>Poales</taxon>
        <taxon>Poaceae</taxon>
        <taxon>PACMAD clade</taxon>
        <taxon>Panicoideae</taxon>
        <taxon>Panicodae</taxon>
        <taxon>Paniceae</taxon>
        <taxon>Panicinae</taxon>
        <taxon>Panicum</taxon>
        <taxon>Panicum sect. Hiantes</taxon>
    </lineage>
</organism>
<evidence type="ECO:0000256" key="2">
    <source>
        <dbReference type="ARBA" id="ARBA00010028"/>
    </source>
</evidence>
<feature type="region of interest" description="Disordered" evidence="8">
    <location>
        <begin position="88"/>
        <end position="139"/>
    </location>
</feature>
<dbReference type="EMBL" id="CM029043">
    <property type="protein sequence ID" value="KAG2614163.1"/>
    <property type="molecule type" value="Genomic_DNA"/>
</dbReference>
<keyword evidence="10" id="KW-1185">Reference proteome</keyword>
<keyword evidence="3 7" id="KW-0507">mRNA processing</keyword>